<dbReference type="InterPro" id="IPR009081">
    <property type="entry name" value="PP-bd_ACP"/>
</dbReference>
<reference evidence="5 6" key="1">
    <citation type="submission" date="2024-01" db="EMBL/GenBank/DDBJ databases">
        <title>Complete genome of Cladobotryum mycophilum ATHUM6906.</title>
        <authorList>
            <person name="Christinaki A.C."/>
            <person name="Myridakis A.I."/>
            <person name="Kouvelis V.N."/>
        </authorList>
    </citation>
    <scope>NUCLEOTIDE SEQUENCE [LARGE SCALE GENOMIC DNA]</scope>
    <source>
        <strain evidence="5 6">ATHUM6906</strain>
    </source>
</reference>
<comment type="caution">
    <text evidence="5">The sequence shown here is derived from an EMBL/GenBank/DDBJ whole genome shotgun (WGS) entry which is preliminary data.</text>
</comment>
<gene>
    <name evidence="5" type="ORF">PT974_10835</name>
</gene>
<dbReference type="PANTHER" id="PTHR45527:SF12">
    <property type="entry name" value="NONRIBOSOMAL PEPTIDE SYNTHETASE IVOA"/>
    <property type="match status" value="1"/>
</dbReference>
<dbReference type="InterPro" id="IPR020845">
    <property type="entry name" value="AMP-binding_CS"/>
</dbReference>
<dbReference type="InterPro" id="IPR036736">
    <property type="entry name" value="ACP-like_sf"/>
</dbReference>
<dbReference type="EMBL" id="JAVFKD010000015">
    <property type="protein sequence ID" value="KAK5989320.1"/>
    <property type="molecule type" value="Genomic_DNA"/>
</dbReference>
<dbReference type="PROSITE" id="PS50075">
    <property type="entry name" value="CARRIER"/>
    <property type="match status" value="2"/>
</dbReference>
<dbReference type="InterPro" id="IPR042099">
    <property type="entry name" value="ANL_N_sf"/>
</dbReference>
<dbReference type="InterPro" id="IPR045851">
    <property type="entry name" value="AMP-bd_C_sf"/>
</dbReference>
<dbReference type="PROSITE" id="PS00455">
    <property type="entry name" value="AMP_BINDING"/>
    <property type="match status" value="2"/>
</dbReference>
<feature type="domain" description="Carrier" evidence="4">
    <location>
        <begin position="2789"/>
        <end position="2866"/>
    </location>
</feature>
<dbReference type="CDD" id="cd19534">
    <property type="entry name" value="E_NRPS"/>
    <property type="match status" value="1"/>
</dbReference>
<dbReference type="Pfam" id="PF00501">
    <property type="entry name" value="AMP-binding"/>
    <property type="match status" value="2"/>
</dbReference>
<dbReference type="Pfam" id="PF00550">
    <property type="entry name" value="PP-binding"/>
    <property type="match status" value="2"/>
</dbReference>
<dbReference type="PROSITE" id="PS00012">
    <property type="entry name" value="PHOSPHOPANTETHEINE"/>
    <property type="match status" value="1"/>
</dbReference>
<dbReference type="SUPFAM" id="SSF52777">
    <property type="entry name" value="CoA-dependent acyltransferases"/>
    <property type="match status" value="7"/>
</dbReference>
<dbReference type="Gene3D" id="3.30.559.30">
    <property type="entry name" value="Nonribosomal peptide synthetase, condensation domain"/>
    <property type="match status" value="4"/>
</dbReference>
<evidence type="ECO:0000259" key="4">
    <source>
        <dbReference type="PROSITE" id="PS50075"/>
    </source>
</evidence>
<dbReference type="PANTHER" id="PTHR45527">
    <property type="entry name" value="NONRIBOSOMAL PEPTIDE SYNTHETASE"/>
    <property type="match status" value="1"/>
</dbReference>
<dbReference type="InterPro" id="IPR010071">
    <property type="entry name" value="AA_adenyl_dom"/>
</dbReference>
<dbReference type="InterPro" id="IPR001242">
    <property type="entry name" value="Condensation_dom"/>
</dbReference>
<dbReference type="InterPro" id="IPR006162">
    <property type="entry name" value="Ppantetheine_attach_site"/>
</dbReference>
<proteinExistence type="predicted"/>
<dbReference type="SUPFAM" id="SSF56801">
    <property type="entry name" value="Acetyl-CoA synthetase-like"/>
    <property type="match status" value="2"/>
</dbReference>
<evidence type="ECO:0000313" key="6">
    <source>
        <dbReference type="Proteomes" id="UP001338125"/>
    </source>
</evidence>
<dbReference type="Gene3D" id="3.40.50.12780">
    <property type="entry name" value="N-terminal domain of ligase-like"/>
    <property type="match status" value="2"/>
</dbReference>
<dbReference type="SUPFAM" id="SSF47336">
    <property type="entry name" value="ACP-like"/>
    <property type="match status" value="2"/>
</dbReference>
<accession>A0ABR0SAZ0</accession>
<protein>
    <submittedName>
        <fullName evidence="5">Nonribosomal peptide synthase atnA</fullName>
    </submittedName>
</protein>
<dbReference type="InterPro" id="IPR023213">
    <property type="entry name" value="CAT-like_dom_sf"/>
</dbReference>
<dbReference type="Pfam" id="PF00668">
    <property type="entry name" value="Condensation"/>
    <property type="match status" value="4"/>
</dbReference>
<evidence type="ECO:0000313" key="5">
    <source>
        <dbReference type="EMBL" id="KAK5989320.1"/>
    </source>
</evidence>
<dbReference type="Gene3D" id="3.30.559.10">
    <property type="entry name" value="Chloramphenicol acetyltransferase-like domain"/>
    <property type="match status" value="3"/>
</dbReference>
<keyword evidence="6" id="KW-1185">Reference proteome</keyword>
<keyword evidence="2" id="KW-0597">Phosphoprotein</keyword>
<sequence>MEYRHRAGSLAEIAELNDSSELQWLHADKLSIFVPPADSKHAPRSHDSGGLKTHIQHVELIDSPAESLSVTDETASPMPHSPLGTSILPFSLLDPSFDRDQIITWASQLCHVKASQVLDIVPCTPLQEGLIALTTLRPGDYVTTNMFEIGEDIDTGKLQQAVDEVAASNPILRTRIASFPSEKGHVLLQVVIDEPVSWTSSCGQGHHSREGGGEDLMGLGTPLTRFTVVESLTDSSHHLLWQIHHALYDGWSLPLLLKEIEYAYFSQQSEGLLPMTTFIRYLLDQDDAERELFWKTYFDKARGIHFPSPKLDHHPQPDTEIILDVLDLAWGYSEFTPATIVKAAWAVAVANGAGSDEALFGLTVTGRQAPLSGIELVAGPTIATVPMRVTLEWDASLGELLDLVQDQTAEMIPFEQTGLQRISKMSDEAAVGCRFQSLLVVQPVDRGGEGDTDPPFLSEVVDATADKTVSTSDTYAIVVECQLDSDGVSLRIAFDSNVIGQKQMEFVVQNFEFALRQLSDSQRGKQSLRTLEDDLWDLHQVWAWNNEVPESTVDCIHNIIAQRATEKPSSPAVHAWDGDFTYSDLDNLSTRLALHLTDRNVAGKIIPLLFEKSKWAPIAAIAVMKAGGGCLALDSKQPQERLRSIMVQVDAPLVLSSISNEGLTHQLGAKMTITVGQDHQWPASTTSLPSVSPSDTLYLSFTSGSTGIPKGAIITHENFSSAITYQNKALGLSEASRVFDFSSYAFDAAWYNSILSFTCGGCLCIPSQEERQNDLAGSLEKYDANFVDLTPSVARVVGQKTLSRLSTLVLGGEAVLSSDAHLAGNQTKIINVYGPTECTPTATLAEILPNDITIGRGAGTCTWVIDPETQTPSRVGAVGELWLEGPLVGQGYLNNPEKTENSFIENPPWLLHGIPNRSGRVGQSGRRGRLYRTGDLVRYREDGSLIFIGRKDTQVKIRGQRVELGDIEQHILNALPANVSARVTAEIIQPNASSGVMLVAFVTLKNESSPITTEEDHNALVERVTEGLADHLATSIPIYMVPTAFIPIFDHPMTTTGKTDRKALQTIAESIHLQYRNTRSKEELEESLSPVEAILQKVWMSVLNLSAEEASIDKGFARLGGDSITAMQIVSQCKLHNLVFTVSDLLQTSTIRKLGAHCAVSSCTKPAAKEEQYTEEDELATTPFDLSPAQQMFFNAYPEGLNQWNQSFVLELSKPVSTSLLSDAMSALVRRHAMLRCRFQKNLETGRWTQHIADENDDRVFVFAEHFVERVQVLEVGQARQEALDIQQGPVFACDLFHISDGSQLLILSSHHLVVDLVSWRIIWGDIEDFVSHGKLLSEPTTPFRQWCRRQASAGANLSPLSVLPYSVPEEQLDFWGLPQSENTFSNCEAYDVRFDRETSAALFGDSNDSLRSEPIDIIIGALTHSFLHTFPERAPPVVWMEGHGREQSEELPFDIAATVGWFTTLNPRPIPITPGSPIVDAVRIAKDRRKQVPNKGHSYFMCRYHSESGRDAFRRHDISELTLNFSGQFQQLESEEGLFNRPEGLEGEFTEASPLARRFTMIEICAEVENNQLVVNFQVHKKMRHQKRLQEWTGNFSHTLTLAVNELLHLPSSLTLTDVPLLSLSYKGLDTLLKEQLPRTGIQPSNVVDVYPCSPLQEGIMLSAQKEAASYATFSVWQCLPTQGASAVSPSRLQSAWEAVVKRHTILQTVMAVHPEGNGFIQVVLAGSKVRVAQLNTDGENPGDVLACLERPSFAANEPEHAFTICQSTSTGDVACRLDASHSLIDASSLAVIVADIANSYDGNNLPSTRNSANGSHGNLSIPAAAIEGVAEFCRALNITRSVFIQVAWSMVLAQFTGKHDVCFGYLANGRDAPINNIEAMVGPLANLLISRVNLDVSPKEVLQRASQNSIQHLSIQHTSLAEIQHQLGLSDRLFNTALSIRGSDRPTENKEQSFTFHSHNGEDPHEFDLGLSANIDGDVMDVVMEFREPYITSDVAQDAATVLTKAIQYLLGTKIDELDDETVQGSLFDGFFEGLVGTTESSAKSFWQNQFSNLEGSHFPPLKIGTQSEVNNEVVLDLQGLEVLGRGDFSADTIVRAAWAILASRMTGSGEALFGATTVDGEVVPIRVSLDQQSGINKLLWEIQCQADSMTSFERTGLHRIRMMSEEAALACDFQTIVRVIDQSTKEPERHTSHSLAIECETGGNGAKLRLRFDSGVLGEQQALRIGHQLEHILHQLLDASLGERTLSSLPLASSQDFSEIWKWNYIVPRAVNACVHDLITQRARKQPSAQAICAWDGNLTYQQLDELSTNLARTLVKRGVRPGVVVPLFFEKSMWMPVAAVAVIKAGAAAVALDTVTQPEERLRSITRQVKAKLCLSSVTNKNLASRMGASALVVGPGRLRAAVAKQSLPTVTPNNLVYIVFTSGSTGTPKGVMINHRNMSSALAHQGKALGYRKSSRVLDFSSYAFDVFWSNLLNTLTTGACMCIASSEELQNDLSGTIEKYNVTLADLTPSLARHTMGLERLSTLVMGGEVVLPSDRELASEKAGVSSAYGPAECTPTSTILNLCKEMGGGLGRGAGVCTWIVDPDNENQLSPVGAPGELWLEGPLVGDGYFNDAEKTNKAFIQDPEWLVRGFPGQRPGRRGKLYRTGDIVQYKDDGSLLFIGRKDTQVKLRGQRVELGEVEHGVKVALQAQDKSLQHAQVVAEVIQSRDTGTKQLAAFVSFGGAALGDEHDVAVKRTTAGISERLAATVPAGKVDRRRLRNLGSQLTAKHLAELSRIDGERRAPRTDAERLIQGLWADVTKVDPHSISIDDNFFRIGGDSIGAMMLVGLARQNGLSSLTVRDIFRNPILRDLASLDIIQDDMKIRA</sequence>
<evidence type="ECO:0000256" key="2">
    <source>
        <dbReference type="ARBA" id="ARBA00022553"/>
    </source>
</evidence>
<dbReference type="NCBIfam" id="TIGR01733">
    <property type="entry name" value="AA-adenyl-dom"/>
    <property type="match status" value="2"/>
</dbReference>
<dbReference type="Gene3D" id="3.30.300.30">
    <property type="match status" value="2"/>
</dbReference>
<feature type="domain" description="Carrier" evidence="4">
    <location>
        <begin position="1086"/>
        <end position="1162"/>
    </location>
</feature>
<keyword evidence="3" id="KW-0436">Ligase</keyword>
<keyword evidence="1" id="KW-0596">Phosphopantetheine</keyword>
<organism evidence="5 6">
    <name type="scientific">Cladobotryum mycophilum</name>
    <dbReference type="NCBI Taxonomy" id="491253"/>
    <lineage>
        <taxon>Eukaryota</taxon>
        <taxon>Fungi</taxon>
        <taxon>Dikarya</taxon>
        <taxon>Ascomycota</taxon>
        <taxon>Pezizomycotina</taxon>
        <taxon>Sordariomycetes</taxon>
        <taxon>Hypocreomycetidae</taxon>
        <taxon>Hypocreales</taxon>
        <taxon>Hypocreaceae</taxon>
        <taxon>Cladobotryum</taxon>
    </lineage>
</organism>
<evidence type="ECO:0000256" key="3">
    <source>
        <dbReference type="ARBA" id="ARBA00022598"/>
    </source>
</evidence>
<dbReference type="CDD" id="cd19545">
    <property type="entry name" value="FUM14_C_NRPS-like"/>
    <property type="match status" value="1"/>
</dbReference>
<name>A0ABR0SAZ0_9HYPO</name>
<dbReference type="InterPro" id="IPR000873">
    <property type="entry name" value="AMP-dep_synth/lig_dom"/>
</dbReference>
<evidence type="ECO:0000256" key="1">
    <source>
        <dbReference type="ARBA" id="ARBA00022450"/>
    </source>
</evidence>
<dbReference type="Gene3D" id="1.10.1200.10">
    <property type="entry name" value="ACP-like"/>
    <property type="match status" value="2"/>
</dbReference>
<dbReference type="Proteomes" id="UP001338125">
    <property type="component" value="Unassembled WGS sequence"/>
</dbReference>
<dbReference type="CDD" id="cd05918">
    <property type="entry name" value="A_NRPS_SidN3_like"/>
    <property type="match status" value="2"/>
</dbReference>